<reference evidence="1 2" key="1">
    <citation type="journal article" date="2013" name="Genome Announc.">
        <title>Draft Genome Sequence of the Cellulolytic, Mesophilic, Anaerobic Bacterium Clostridium termitidis Strain CT1112 (DSM 5398).</title>
        <authorList>
            <person name="Lal S."/>
            <person name="Ramachandran U."/>
            <person name="Zhang X."/>
            <person name="Munir R."/>
            <person name="Sparling R."/>
            <person name="Levin D.B."/>
        </authorList>
    </citation>
    <scope>NUCLEOTIDE SEQUENCE [LARGE SCALE GENOMIC DNA]</scope>
    <source>
        <strain evidence="1 2">CT1112</strain>
    </source>
</reference>
<dbReference type="STRING" id="1195236.CTER_1162"/>
<comment type="caution">
    <text evidence="1">The sequence shown here is derived from an EMBL/GenBank/DDBJ whole genome shotgun (WGS) entry which is preliminary data.</text>
</comment>
<name>S0FL68_RUMCE</name>
<dbReference type="Proteomes" id="UP000014155">
    <property type="component" value="Unassembled WGS sequence"/>
</dbReference>
<evidence type="ECO:0000313" key="2">
    <source>
        <dbReference type="Proteomes" id="UP000014155"/>
    </source>
</evidence>
<dbReference type="EMBL" id="AORV01000025">
    <property type="protein sequence ID" value="EMS72950.1"/>
    <property type="molecule type" value="Genomic_DNA"/>
</dbReference>
<protein>
    <submittedName>
        <fullName evidence="1">Uncharacterized protein</fullName>
    </submittedName>
</protein>
<dbReference type="AlphaFoldDB" id="S0FL68"/>
<evidence type="ECO:0000313" key="1">
    <source>
        <dbReference type="EMBL" id="EMS72950.1"/>
    </source>
</evidence>
<dbReference type="PATRIC" id="fig|1195236.3.peg.1465"/>
<gene>
    <name evidence="1" type="ORF">CTER_1162</name>
</gene>
<organism evidence="1 2">
    <name type="scientific">Ruminiclostridium cellobioparum subsp. termitidis CT1112</name>
    <dbReference type="NCBI Taxonomy" id="1195236"/>
    <lineage>
        <taxon>Bacteria</taxon>
        <taxon>Bacillati</taxon>
        <taxon>Bacillota</taxon>
        <taxon>Clostridia</taxon>
        <taxon>Eubacteriales</taxon>
        <taxon>Oscillospiraceae</taxon>
        <taxon>Ruminiclostridium</taxon>
    </lineage>
</organism>
<accession>S0FL68</accession>
<keyword evidence="2" id="KW-1185">Reference proteome</keyword>
<sequence length="209" mass="23488">MTTYAACDREAFRIGNEIARAFLEVWNSTPGVWEDIKLTVTRAGKAELPMRDSMPHSLEASRNREEQIKASAKNLDKALENAAPPALIKRLIDEKMHQSCISTIINSWVGITDSELKSRTVIAEIEAVSLNGLVFAGLPGECLTETCQWLKAQSMGNKLIVLDQVNGYMGYMTTAEAYDQGGYSYWGSWLRRDAEKILRKKMLELIRQI</sequence>
<proteinExistence type="predicted"/>